<evidence type="ECO:0000313" key="2">
    <source>
        <dbReference type="Proteomes" id="UP000682782"/>
    </source>
</evidence>
<reference evidence="1" key="1">
    <citation type="submission" date="2021-01" db="EMBL/GenBank/DDBJ databases">
        <title>Complete genome sequence of Clostridiales bacterium R-7.</title>
        <authorList>
            <person name="Mahoney-Kurpe S.C."/>
            <person name="Palevich N."/>
            <person name="Koike S."/>
            <person name="Moon C.D."/>
            <person name="Attwood G.T."/>
        </authorList>
    </citation>
    <scope>NUCLEOTIDE SEQUENCE</scope>
    <source>
        <strain evidence="1">R-7</strain>
    </source>
</reference>
<dbReference type="EMBL" id="CP068393">
    <property type="protein sequence ID" value="QUC66591.1"/>
    <property type="molecule type" value="Genomic_DNA"/>
</dbReference>
<name>A0AC61MVV8_9FIRM</name>
<organism evidence="1 2">
    <name type="scientific">Aristaeella hokkaidonensis</name>
    <dbReference type="NCBI Taxonomy" id="3046382"/>
    <lineage>
        <taxon>Bacteria</taxon>
        <taxon>Bacillati</taxon>
        <taxon>Bacillota</taxon>
        <taxon>Clostridia</taxon>
        <taxon>Eubacteriales</taxon>
        <taxon>Aristaeellaceae</taxon>
        <taxon>Aristaeella</taxon>
    </lineage>
</organism>
<evidence type="ECO:0000313" key="1">
    <source>
        <dbReference type="EMBL" id="QUC66591.1"/>
    </source>
</evidence>
<keyword evidence="2" id="KW-1185">Reference proteome</keyword>
<gene>
    <name evidence="1" type="ORF">JYE49_12120</name>
</gene>
<protein>
    <submittedName>
        <fullName evidence="1">Response regulator transcription factor</fullName>
    </submittedName>
</protein>
<accession>A0AC61MVV8</accession>
<dbReference type="Proteomes" id="UP000682782">
    <property type="component" value="Chromosome"/>
</dbReference>
<proteinExistence type="predicted"/>
<sequence length="230" mass="26380">MKQIRVMMADDSPEIRSYFSNIISHEEDMELAGTASSGVEAVRMARELRPDIILMDIQMETRVAGISASQQILTEFPGTKIIILTILEDDDLLFQAYCAGVIDYIIKTDSVHQILTSIRNAYHNQMILRPKYAEKIIQELKRVREEQNGLLYGLNILTMLSNSEFEVLKCLYQGMNARQISESRYVSQGTVKTQIHSILKKFDMKSVSDVVRHLKEIRFDHIIETMHPGN</sequence>